<evidence type="ECO:0000313" key="3">
    <source>
        <dbReference type="EMBL" id="MBC3875815.1"/>
    </source>
</evidence>
<dbReference type="EMBL" id="JACOGA010000024">
    <property type="protein sequence ID" value="MBC3875815.1"/>
    <property type="molecule type" value="Genomic_DNA"/>
</dbReference>
<dbReference type="PRINTS" id="PR01790">
    <property type="entry name" value="SMP30FAMILY"/>
</dbReference>
<accession>A0ABR6YGV1</accession>
<comment type="similarity">
    <text evidence="1">Belongs to the SMP-30/CGR1 family.</text>
</comment>
<name>A0ABR6YGV1_9BURK</name>
<dbReference type="PANTHER" id="PTHR10907">
    <property type="entry name" value="REGUCALCIN"/>
    <property type="match status" value="1"/>
</dbReference>
<feature type="domain" description="SMP-30/Gluconolactonase/LRE-like region" evidence="2">
    <location>
        <begin position="29"/>
        <end position="277"/>
    </location>
</feature>
<organism evidence="3 4">
    <name type="scientific">Undibacterium flavidum</name>
    <dbReference type="NCBI Taxonomy" id="2762297"/>
    <lineage>
        <taxon>Bacteria</taxon>
        <taxon>Pseudomonadati</taxon>
        <taxon>Pseudomonadota</taxon>
        <taxon>Betaproteobacteria</taxon>
        <taxon>Burkholderiales</taxon>
        <taxon>Oxalobacteraceae</taxon>
        <taxon>Undibacterium</taxon>
    </lineage>
</organism>
<dbReference type="SUPFAM" id="SSF63829">
    <property type="entry name" value="Calcium-dependent phosphotriesterase"/>
    <property type="match status" value="1"/>
</dbReference>
<dbReference type="Pfam" id="PF08450">
    <property type="entry name" value="SGL"/>
    <property type="match status" value="1"/>
</dbReference>
<evidence type="ECO:0000259" key="2">
    <source>
        <dbReference type="Pfam" id="PF08450"/>
    </source>
</evidence>
<comment type="caution">
    <text evidence="3">The sequence shown here is derived from an EMBL/GenBank/DDBJ whole genome shotgun (WGS) entry which is preliminary data.</text>
</comment>
<dbReference type="Proteomes" id="UP000624279">
    <property type="component" value="Unassembled WGS sequence"/>
</dbReference>
<evidence type="ECO:0000256" key="1">
    <source>
        <dbReference type="ARBA" id="ARBA00008853"/>
    </source>
</evidence>
<gene>
    <name evidence="3" type="ORF">H8K55_19660</name>
</gene>
<reference evidence="3 4" key="1">
    <citation type="submission" date="2020-08" db="EMBL/GenBank/DDBJ databases">
        <title>Novel species isolated from subtropical streams in China.</title>
        <authorList>
            <person name="Lu H."/>
        </authorList>
    </citation>
    <scope>NUCLEOTIDE SEQUENCE [LARGE SCALE GENOMIC DNA]</scope>
    <source>
        <strain evidence="3 4">LX15W</strain>
    </source>
</reference>
<keyword evidence="4" id="KW-1185">Reference proteome</keyword>
<dbReference type="RefSeq" id="WP_186943775.1">
    <property type="nucleotide sequence ID" value="NZ_JACOGA010000024.1"/>
</dbReference>
<dbReference type="InterPro" id="IPR013658">
    <property type="entry name" value="SGL"/>
</dbReference>
<dbReference type="InterPro" id="IPR011042">
    <property type="entry name" value="6-blade_b-propeller_TolB-like"/>
</dbReference>
<dbReference type="Gene3D" id="2.120.10.30">
    <property type="entry name" value="TolB, C-terminal domain"/>
    <property type="match status" value="1"/>
</dbReference>
<dbReference type="PANTHER" id="PTHR10907:SF47">
    <property type="entry name" value="REGUCALCIN"/>
    <property type="match status" value="1"/>
</dbReference>
<evidence type="ECO:0000313" key="4">
    <source>
        <dbReference type="Proteomes" id="UP000624279"/>
    </source>
</evidence>
<proteinExistence type="inferred from homology"/>
<sequence>MPILHKPEITRVRTAQATQATQATIRCAVGESPIWLAQEAAWYWVDITAKTIWRLDSRGEVKSWQTAEMIGCLSPQVCGGFIAGMESGVFHLHLNENGSVHAQSLAAPTESMAAMRFNDGRCDRQGRFWSGTMLIDMSVPRAAGHLYRYTKEQGISTPIISNLFVQNGLAWSPDGRTMYLSDSHPNSQLIWAFDYDIDSGTPRNQRVFVDMKTMDGRPDGAAIDTDGCYWICANDAGLILRFTPDGKLDRQIAVPMKKLTMCCFGGDKLDTLLVTSIAAGQAPDDEWAGATILLNPGVQGCAETTFAG</sequence>
<protein>
    <submittedName>
        <fullName evidence="3">SMP-30/gluconolactonase/LRE family protein</fullName>
    </submittedName>
</protein>
<dbReference type="InterPro" id="IPR005511">
    <property type="entry name" value="SMP-30"/>
</dbReference>